<evidence type="ECO:0000313" key="2">
    <source>
        <dbReference type="EMBL" id="TWI14890.1"/>
    </source>
</evidence>
<evidence type="ECO:0000256" key="1">
    <source>
        <dbReference type="SAM" id="SignalP"/>
    </source>
</evidence>
<keyword evidence="1" id="KW-0732">Signal</keyword>
<feature type="signal peptide" evidence="1">
    <location>
        <begin position="1"/>
        <end position="22"/>
    </location>
</feature>
<dbReference type="AlphaFoldDB" id="A0A562M4U7"/>
<feature type="chain" id="PRO_5021886060" description="Tetratricopeptide repeat protein" evidence="1">
    <location>
        <begin position="23"/>
        <end position="299"/>
    </location>
</feature>
<evidence type="ECO:0000313" key="3">
    <source>
        <dbReference type="Proteomes" id="UP000315908"/>
    </source>
</evidence>
<reference evidence="2 3" key="1">
    <citation type="journal article" date="2015" name="Stand. Genomic Sci.">
        <title>Genomic Encyclopedia of Bacterial and Archaeal Type Strains, Phase III: the genomes of soil and plant-associated and newly described type strains.</title>
        <authorList>
            <person name="Whitman W.B."/>
            <person name="Woyke T."/>
            <person name="Klenk H.P."/>
            <person name="Zhou Y."/>
            <person name="Lilburn T.G."/>
            <person name="Beck B.J."/>
            <person name="De Vos P."/>
            <person name="Vandamme P."/>
            <person name="Eisen J.A."/>
            <person name="Garrity G."/>
            <person name="Hugenholtz P."/>
            <person name="Kyrpides N.C."/>
        </authorList>
    </citation>
    <scope>NUCLEOTIDE SEQUENCE [LARGE SCALE GENOMIC DNA]</scope>
    <source>
        <strain evidence="2 3">CGMCC 1.6855</strain>
    </source>
</reference>
<dbReference type="RefSeq" id="WP_145331094.1">
    <property type="nucleotide sequence ID" value="NZ_VLKR01000049.1"/>
</dbReference>
<dbReference type="OrthoDB" id="625021at2"/>
<name>A0A562M4U7_9SPHI</name>
<gene>
    <name evidence="2" type="ORF">IQ31_05309</name>
</gene>
<dbReference type="Proteomes" id="UP000315908">
    <property type="component" value="Unassembled WGS sequence"/>
</dbReference>
<proteinExistence type="predicted"/>
<comment type="caution">
    <text evidence="2">The sequence shown here is derived from an EMBL/GenBank/DDBJ whole genome shotgun (WGS) entry which is preliminary data.</text>
</comment>
<dbReference type="EMBL" id="VLKR01000049">
    <property type="protein sequence ID" value="TWI14890.1"/>
    <property type="molecule type" value="Genomic_DNA"/>
</dbReference>
<sequence length="299" mass="33716">MQLKSIKFVLPILLLGSQTVFGQLAATKGITREELFKHLNGLFQQNTDAAKNNILKEALFLSKSKKEEDQLLSAQLYEGLEQTDMAETIKKGINKKFPKGITVRNTAFGALFQNTDLTAQQAEDQYKQLLQQYPEGNYEEKSNGVYGYATGAIALQYAREKNLAKVTQYMNALKPRKNYVESNFMVGRELNKQGEFVFVQAMLEPVYTDLTVRKNSAESTSNKDGLPYYGGITLQYAESLMGANALDKALDVLALQQQQLPSEFTTILSLRIRMPPLVRIRMPPLISQKKPLFYSLLFS</sequence>
<evidence type="ECO:0008006" key="4">
    <source>
        <dbReference type="Google" id="ProtNLM"/>
    </source>
</evidence>
<organism evidence="2 3">
    <name type="scientific">Sphingobacterium siyangense</name>
    <dbReference type="NCBI Taxonomy" id="459529"/>
    <lineage>
        <taxon>Bacteria</taxon>
        <taxon>Pseudomonadati</taxon>
        <taxon>Bacteroidota</taxon>
        <taxon>Sphingobacteriia</taxon>
        <taxon>Sphingobacteriales</taxon>
        <taxon>Sphingobacteriaceae</taxon>
        <taxon>Sphingobacterium</taxon>
    </lineage>
</organism>
<protein>
    <recommendedName>
        <fullName evidence="4">Tetratricopeptide repeat protein</fullName>
    </recommendedName>
</protein>
<accession>A0A562M4U7</accession>